<dbReference type="EMBL" id="FOXF01000080">
    <property type="protein sequence ID" value="SFP78566.1"/>
    <property type="molecule type" value="Genomic_DNA"/>
</dbReference>
<keyword evidence="4" id="KW-0175">Coiled coil</keyword>
<dbReference type="RefSeq" id="WP_093143867.1">
    <property type="nucleotide sequence ID" value="NZ_FOXF01000080.1"/>
</dbReference>
<dbReference type="Gene3D" id="2.40.420.20">
    <property type="match status" value="1"/>
</dbReference>
<organism evidence="9 10">
    <name type="scientific">Ruminobacter amylophilus</name>
    <dbReference type="NCBI Taxonomy" id="867"/>
    <lineage>
        <taxon>Bacteria</taxon>
        <taxon>Pseudomonadati</taxon>
        <taxon>Pseudomonadota</taxon>
        <taxon>Gammaproteobacteria</taxon>
        <taxon>Aeromonadales</taxon>
        <taxon>Succinivibrionaceae</taxon>
        <taxon>Ruminobacter</taxon>
    </lineage>
</organism>
<dbReference type="Gene3D" id="2.40.50.100">
    <property type="match status" value="1"/>
</dbReference>
<dbReference type="SUPFAM" id="SSF111369">
    <property type="entry name" value="HlyD-like secretion proteins"/>
    <property type="match status" value="1"/>
</dbReference>
<feature type="domain" description="Multidrug resistance protein MdtA-like C-terminal permuted SH3" evidence="8">
    <location>
        <begin position="282"/>
        <end position="343"/>
    </location>
</feature>
<dbReference type="InterPro" id="IPR058625">
    <property type="entry name" value="MdtA-like_BSH"/>
</dbReference>
<evidence type="ECO:0000256" key="3">
    <source>
        <dbReference type="ARBA" id="ARBA00022448"/>
    </source>
</evidence>
<dbReference type="OrthoDB" id="9806939at2"/>
<sequence length="369" mass="40566">MRKWQIAVPLATILVFGAVIGFNIYKEKKIQEYLANMKPPVNPVTTMKIDKAPWQEAVSAIGFIEPNQGIDVSSEVSGSITGLYFDSGDVVKQNQVLVQVNDSVEKANYEASRAKADVAEKKFIRYSALIKKGNVSQMDLDNAKADYEAAIADAKSIKAKIEKLQIKAPFEGKLGIRNVYVGQYVQPGSKIAHLEDNSKVKVRFTVSQNDVEKIKLGQKVVLNVDAFPDETFEGEISAIEVVMNYEAGILQVQGTIPNPQSKLITGMYAKVNVILPSEEEQIAIPKTAISYNLYGTSVYRVKTDDKGQKISEQVNVTTGNENGDKVVITSGLNPGDVIVTEGLVRLSNGSYIEENDKYNLDKVEKVPEL</sequence>
<evidence type="ECO:0000313" key="10">
    <source>
        <dbReference type="Proteomes" id="UP000243745"/>
    </source>
</evidence>
<keyword evidence="3" id="KW-0813">Transport</keyword>
<feature type="transmembrane region" description="Helical" evidence="5">
    <location>
        <begin position="6"/>
        <end position="25"/>
    </location>
</feature>
<protein>
    <submittedName>
        <fullName evidence="9">Membrane fusion protein, multidrug efflux system</fullName>
    </submittedName>
</protein>
<evidence type="ECO:0000259" key="7">
    <source>
        <dbReference type="Pfam" id="PF25954"/>
    </source>
</evidence>
<dbReference type="InterPro" id="IPR058792">
    <property type="entry name" value="Beta-barrel_RND_2"/>
</dbReference>
<gene>
    <name evidence="9" type="ORF">SAMN02910344_02297</name>
</gene>
<dbReference type="FunFam" id="2.40.30.170:FF:000010">
    <property type="entry name" value="Efflux RND transporter periplasmic adaptor subunit"/>
    <property type="match status" value="1"/>
</dbReference>
<keyword evidence="5" id="KW-0472">Membrane</keyword>
<keyword evidence="10" id="KW-1185">Reference proteome</keyword>
<comment type="subcellular location">
    <subcellularLocation>
        <location evidence="1">Cell envelope</location>
    </subcellularLocation>
</comment>
<accession>A0A662ZLK1</accession>
<keyword evidence="5" id="KW-1133">Transmembrane helix</keyword>
<dbReference type="Pfam" id="PF25954">
    <property type="entry name" value="Beta-barrel_RND_2"/>
    <property type="match status" value="1"/>
</dbReference>
<reference evidence="9 10" key="1">
    <citation type="submission" date="2016-10" db="EMBL/GenBank/DDBJ databases">
        <authorList>
            <person name="Varghese N."/>
            <person name="Submissions S."/>
        </authorList>
    </citation>
    <scope>NUCLEOTIDE SEQUENCE [LARGE SCALE GENOMIC DNA]</scope>
    <source>
        <strain evidence="9 10">DSM 1361</strain>
    </source>
</reference>
<feature type="coiled-coil region" evidence="4">
    <location>
        <begin position="140"/>
        <end position="167"/>
    </location>
</feature>
<dbReference type="GO" id="GO:1990281">
    <property type="term" value="C:efflux pump complex"/>
    <property type="evidence" value="ECO:0007669"/>
    <property type="project" value="TreeGrafter"/>
</dbReference>
<dbReference type="InterPro" id="IPR006143">
    <property type="entry name" value="RND_pump_MFP"/>
</dbReference>
<comment type="similarity">
    <text evidence="2">Belongs to the membrane fusion protein (MFP) (TC 8.A.1) family.</text>
</comment>
<evidence type="ECO:0000256" key="5">
    <source>
        <dbReference type="SAM" id="Phobius"/>
    </source>
</evidence>
<evidence type="ECO:0000259" key="6">
    <source>
        <dbReference type="Pfam" id="PF25917"/>
    </source>
</evidence>
<proteinExistence type="inferred from homology"/>
<dbReference type="Pfam" id="PF25917">
    <property type="entry name" value="BSH_RND"/>
    <property type="match status" value="1"/>
</dbReference>
<dbReference type="InterPro" id="IPR058627">
    <property type="entry name" value="MdtA-like_C"/>
</dbReference>
<evidence type="ECO:0000256" key="1">
    <source>
        <dbReference type="ARBA" id="ARBA00004196"/>
    </source>
</evidence>
<name>A0A662ZLK1_9GAMM</name>
<dbReference type="Proteomes" id="UP000243745">
    <property type="component" value="Unassembled WGS sequence"/>
</dbReference>
<evidence type="ECO:0000256" key="4">
    <source>
        <dbReference type="SAM" id="Coils"/>
    </source>
</evidence>
<keyword evidence="5" id="KW-0812">Transmembrane</keyword>
<dbReference type="Pfam" id="PF25967">
    <property type="entry name" value="RND-MFP_C"/>
    <property type="match status" value="1"/>
</dbReference>
<dbReference type="PANTHER" id="PTHR30469:SF11">
    <property type="entry name" value="BLL4320 PROTEIN"/>
    <property type="match status" value="1"/>
</dbReference>
<evidence type="ECO:0000259" key="8">
    <source>
        <dbReference type="Pfam" id="PF25967"/>
    </source>
</evidence>
<dbReference type="NCBIfam" id="TIGR01730">
    <property type="entry name" value="RND_mfp"/>
    <property type="match status" value="1"/>
</dbReference>
<feature type="domain" description="Multidrug resistance protein MdtA-like barrel-sandwich hybrid" evidence="6">
    <location>
        <begin position="70"/>
        <end position="190"/>
    </location>
</feature>
<dbReference type="AlphaFoldDB" id="A0A662ZLK1"/>
<dbReference type="GO" id="GO:0015562">
    <property type="term" value="F:efflux transmembrane transporter activity"/>
    <property type="evidence" value="ECO:0007669"/>
    <property type="project" value="TreeGrafter"/>
</dbReference>
<evidence type="ECO:0000313" key="9">
    <source>
        <dbReference type="EMBL" id="SFP78566.1"/>
    </source>
</evidence>
<evidence type="ECO:0000256" key="2">
    <source>
        <dbReference type="ARBA" id="ARBA00009477"/>
    </source>
</evidence>
<feature type="domain" description="CusB-like beta-barrel" evidence="7">
    <location>
        <begin position="202"/>
        <end position="273"/>
    </location>
</feature>
<dbReference type="Gene3D" id="1.10.287.470">
    <property type="entry name" value="Helix hairpin bin"/>
    <property type="match status" value="1"/>
</dbReference>
<dbReference type="Gene3D" id="2.40.30.170">
    <property type="match status" value="1"/>
</dbReference>
<dbReference type="PANTHER" id="PTHR30469">
    <property type="entry name" value="MULTIDRUG RESISTANCE PROTEIN MDTA"/>
    <property type="match status" value="1"/>
</dbReference>